<dbReference type="EMBL" id="ATLV01021691">
    <property type="status" value="NOT_ANNOTATED_CDS"/>
    <property type="molecule type" value="Genomic_DNA"/>
</dbReference>
<name>A0A084W9C3_ANOSI</name>
<proteinExistence type="predicted"/>
<dbReference type="Pfam" id="PF10545">
    <property type="entry name" value="MADF_DNA_bdg"/>
    <property type="match status" value="1"/>
</dbReference>
<reference evidence="4 6" key="1">
    <citation type="journal article" date="2014" name="BMC Genomics">
        <title>Genome sequence of Anopheles sinensis provides insight into genetics basis of mosquito competence for malaria parasites.</title>
        <authorList>
            <person name="Zhou D."/>
            <person name="Zhang D."/>
            <person name="Ding G."/>
            <person name="Shi L."/>
            <person name="Hou Q."/>
            <person name="Ye Y."/>
            <person name="Xu Y."/>
            <person name="Zhou H."/>
            <person name="Xiong C."/>
            <person name="Li S."/>
            <person name="Yu J."/>
            <person name="Hong S."/>
            <person name="Yu X."/>
            <person name="Zou P."/>
            <person name="Chen C."/>
            <person name="Chang X."/>
            <person name="Wang W."/>
            <person name="Lv Y."/>
            <person name="Sun Y."/>
            <person name="Ma L."/>
            <person name="Shen B."/>
            <person name="Zhu C."/>
        </authorList>
    </citation>
    <scope>NUCLEOTIDE SEQUENCE [LARGE SCALE GENOMIC DNA]</scope>
</reference>
<evidence type="ECO:0000256" key="1">
    <source>
        <dbReference type="SAM" id="MobiDB-lite"/>
    </source>
</evidence>
<dbReference type="VEuPathDB" id="VectorBase:ASIC014826"/>
<dbReference type="GO" id="GO:0006357">
    <property type="term" value="P:regulation of transcription by RNA polymerase II"/>
    <property type="evidence" value="ECO:0007669"/>
    <property type="project" value="TreeGrafter"/>
</dbReference>
<dbReference type="InterPro" id="IPR006578">
    <property type="entry name" value="MADF-dom"/>
</dbReference>
<dbReference type="EMBL" id="KE525322">
    <property type="protein sequence ID" value="KFB46817.1"/>
    <property type="molecule type" value="Genomic_DNA"/>
</dbReference>
<evidence type="ECO:0000259" key="3">
    <source>
        <dbReference type="PROSITE" id="PS51029"/>
    </source>
</evidence>
<protein>
    <submittedName>
        <fullName evidence="4">AGAP012073-PA-like protein</fullName>
    </submittedName>
</protein>
<feature type="domain" description="Myb-like" evidence="2">
    <location>
        <begin position="26"/>
        <end position="87"/>
    </location>
</feature>
<feature type="region of interest" description="Disordered" evidence="1">
    <location>
        <begin position="121"/>
        <end position="172"/>
    </location>
</feature>
<dbReference type="SMART" id="SM00717">
    <property type="entry name" value="SANT"/>
    <property type="match status" value="1"/>
</dbReference>
<dbReference type="PANTHER" id="PTHR12243">
    <property type="entry name" value="MADF DOMAIN TRANSCRIPTION FACTOR"/>
    <property type="match status" value="1"/>
</dbReference>
<dbReference type="EnsemblMetazoa" id="ASIC014826-RA">
    <property type="protein sequence ID" value="ASIC014826-PA"/>
    <property type="gene ID" value="ASIC014826"/>
</dbReference>
<organism evidence="4">
    <name type="scientific">Anopheles sinensis</name>
    <name type="common">Mosquito</name>
    <dbReference type="NCBI Taxonomy" id="74873"/>
    <lineage>
        <taxon>Eukaryota</taxon>
        <taxon>Metazoa</taxon>
        <taxon>Ecdysozoa</taxon>
        <taxon>Arthropoda</taxon>
        <taxon>Hexapoda</taxon>
        <taxon>Insecta</taxon>
        <taxon>Pterygota</taxon>
        <taxon>Neoptera</taxon>
        <taxon>Endopterygota</taxon>
        <taxon>Diptera</taxon>
        <taxon>Nematocera</taxon>
        <taxon>Culicoidea</taxon>
        <taxon>Culicidae</taxon>
        <taxon>Anophelinae</taxon>
        <taxon>Anopheles</taxon>
    </lineage>
</organism>
<dbReference type="GO" id="GO:0005634">
    <property type="term" value="C:nucleus"/>
    <property type="evidence" value="ECO:0007669"/>
    <property type="project" value="TreeGrafter"/>
</dbReference>
<evidence type="ECO:0000259" key="2">
    <source>
        <dbReference type="PROSITE" id="PS50090"/>
    </source>
</evidence>
<dbReference type="GO" id="GO:0005667">
    <property type="term" value="C:transcription regulator complex"/>
    <property type="evidence" value="ECO:0007669"/>
    <property type="project" value="TreeGrafter"/>
</dbReference>
<evidence type="ECO:0000313" key="4">
    <source>
        <dbReference type="EMBL" id="KFB46817.1"/>
    </source>
</evidence>
<feature type="compositionally biased region" description="Low complexity" evidence="1">
    <location>
        <begin position="155"/>
        <end position="165"/>
    </location>
</feature>
<dbReference type="VEuPathDB" id="VectorBase:ASIS024456"/>
<evidence type="ECO:0000313" key="6">
    <source>
        <dbReference type="Proteomes" id="UP000030765"/>
    </source>
</evidence>
<feature type="region of interest" description="Disordered" evidence="1">
    <location>
        <begin position="1"/>
        <end position="28"/>
    </location>
</feature>
<dbReference type="SMART" id="SM00595">
    <property type="entry name" value="MADF"/>
    <property type="match status" value="1"/>
</dbReference>
<dbReference type="AlphaFoldDB" id="A0A084W9C3"/>
<evidence type="ECO:0000313" key="5">
    <source>
        <dbReference type="EnsemblMetazoa" id="ASIC014826-PA"/>
    </source>
</evidence>
<dbReference type="PROSITE" id="PS51029">
    <property type="entry name" value="MADF"/>
    <property type="match status" value="1"/>
</dbReference>
<dbReference type="OrthoDB" id="7743418at2759"/>
<dbReference type="Proteomes" id="UP000030765">
    <property type="component" value="Unassembled WGS sequence"/>
</dbReference>
<sequence>MECTDENTTESEASTSASNGPKIKDEGEMTKENTLYLISLVKSYGCLWNEKDPDFENDQTKADAWQRISEAMGRSEKELKTKWDSMHSCFVTCHAKNLSNIIKHKWFAYNALRFLESKLAHDEPKEPEQTIEEDSSDVNDATVRDEEDPPEPALVNVGNVGNNSVAEKSSDKPTIEKVTKVAPLIYATPQNQSLLMANGSAQNVPPTRTHAPVRVKRLVPARSAQDPLRIERRVVPAQAQGQPAVTAATNPSTVKSFLNLLEHELNALSADYATMAQVEIYRIIGEFKLKDVNRGHAKSIQLKTAQPVPKVHQVQSRVNKMRIPKTTPGHQWKEQPKKIITVNHPIPIVTKTEHTSPHGSDNNLEVLMECEEA</sequence>
<dbReference type="InterPro" id="IPR001005">
    <property type="entry name" value="SANT/Myb"/>
</dbReference>
<reference evidence="5" key="2">
    <citation type="submission" date="2020-05" db="UniProtKB">
        <authorList>
            <consortium name="EnsemblMetazoa"/>
        </authorList>
    </citation>
    <scope>IDENTIFICATION</scope>
</reference>
<dbReference type="PROSITE" id="PS50090">
    <property type="entry name" value="MYB_LIKE"/>
    <property type="match status" value="1"/>
</dbReference>
<dbReference type="InterPro" id="IPR039353">
    <property type="entry name" value="TF_Adf1"/>
</dbReference>
<dbReference type="PANTHER" id="PTHR12243:SF69">
    <property type="entry name" value="SI:CH73-59F11.3"/>
    <property type="match status" value="1"/>
</dbReference>
<feature type="domain" description="MADF" evidence="3">
    <location>
        <begin position="36"/>
        <end position="120"/>
    </location>
</feature>
<keyword evidence="6" id="KW-1185">Reference proteome</keyword>
<accession>A0A084W9C3</accession>
<feature type="compositionally biased region" description="Low complexity" evidence="1">
    <location>
        <begin position="10"/>
        <end position="19"/>
    </location>
</feature>
<gene>
    <name evidence="4" type="ORF">ZHAS_00014826</name>
</gene>